<reference evidence="2 3" key="1">
    <citation type="submission" date="2024-05" db="EMBL/GenBank/DDBJ databases">
        <title>The nuclear and mitochondrial genome assemblies of Tetragonisca angustula (Apidae: Meliponini), a tiny yet remarkable pollinator in the Neotropics.</title>
        <authorList>
            <person name="Ferrari R."/>
            <person name="Ricardo P.C."/>
            <person name="Dias F.C."/>
            <person name="Araujo N.S."/>
            <person name="Soares D.O."/>
            <person name="Zhou Q.-S."/>
            <person name="Zhu C.-D."/>
            <person name="Coutinho L."/>
            <person name="Airas M.C."/>
            <person name="Batista T.M."/>
        </authorList>
    </citation>
    <scope>NUCLEOTIDE SEQUENCE [LARGE SCALE GENOMIC DNA]</scope>
    <source>
        <strain evidence="2">ASF017062</strain>
        <tissue evidence="2">Abdomen</tissue>
    </source>
</reference>
<evidence type="ECO:0000256" key="1">
    <source>
        <dbReference type="SAM" id="MobiDB-lite"/>
    </source>
</evidence>
<proteinExistence type="predicted"/>
<comment type="caution">
    <text evidence="2">The sequence shown here is derived from an EMBL/GenBank/DDBJ whole genome shotgun (WGS) entry which is preliminary data.</text>
</comment>
<organism evidence="2 3">
    <name type="scientific">Tetragonisca angustula</name>
    <dbReference type="NCBI Taxonomy" id="166442"/>
    <lineage>
        <taxon>Eukaryota</taxon>
        <taxon>Metazoa</taxon>
        <taxon>Ecdysozoa</taxon>
        <taxon>Arthropoda</taxon>
        <taxon>Hexapoda</taxon>
        <taxon>Insecta</taxon>
        <taxon>Pterygota</taxon>
        <taxon>Neoptera</taxon>
        <taxon>Endopterygota</taxon>
        <taxon>Hymenoptera</taxon>
        <taxon>Apocrita</taxon>
        <taxon>Aculeata</taxon>
        <taxon>Apoidea</taxon>
        <taxon>Anthophila</taxon>
        <taxon>Apidae</taxon>
        <taxon>Tetragonisca</taxon>
    </lineage>
</organism>
<evidence type="ECO:0000313" key="3">
    <source>
        <dbReference type="Proteomes" id="UP001432146"/>
    </source>
</evidence>
<evidence type="ECO:0000313" key="2">
    <source>
        <dbReference type="EMBL" id="KAK9305967.1"/>
    </source>
</evidence>
<feature type="compositionally biased region" description="Basic and acidic residues" evidence="1">
    <location>
        <begin position="1"/>
        <end position="10"/>
    </location>
</feature>
<dbReference type="AlphaFoldDB" id="A0AAW1A9Z2"/>
<feature type="region of interest" description="Disordered" evidence="1">
    <location>
        <begin position="1"/>
        <end position="22"/>
    </location>
</feature>
<dbReference type="EMBL" id="JAWNGG020000046">
    <property type="protein sequence ID" value="KAK9305967.1"/>
    <property type="molecule type" value="Genomic_DNA"/>
</dbReference>
<keyword evidence="3" id="KW-1185">Reference proteome</keyword>
<name>A0AAW1A9Z2_9HYME</name>
<sequence length="75" mass="8345">MVLERSHDFEGSEGGIGTGLNFSSQRIPASDYRYTVASGKVVAREEDHQLKKLKEEAKTCLTEPARRDYRPSSSA</sequence>
<dbReference type="Proteomes" id="UP001432146">
    <property type="component" value="Unassembled WGS sequence"/>
</dbReference>
<protein>
    <submittedName>
        <fullName evidence="2">Uncharacterized protein</fullName>
    </submittedName>
</protein>
<accession>A0AAW1A9Z2</accession>
<gene>
    <name evidence="2" type="ORF">QLX08_003201</name>
</gene>